<feature type="domain" description="SnoaL-like" evidence="1">
    <location>
        <begin position="13"/>
        <end position="137"/>
    </location>
</feature>
<proteinExistence type="predicted"/>
<comment type="caution">
    <text evidence="2">The sequence shown here is derived from an EMBL/GenBank/DDBJ whole genome shotgun (WGS) entry which is preliminary data.</text>
</comment>
<dbReference type="InterPro" id="IPR037401">
    <property type="entry name" value="SnoaL-like"/>
</dbReference>
<evidence type="ECO:0000259" key="1">
    <source>
        <dbReference type="Pfam" id="PF13577"/>
    </source>
</evidence>
<evidence type="ECO:0000313" key="3">
    <source>
        <dbReference type="Proteomes" id="UP000621500"/>
    </source>
</evidence>
<dbReference type="RefSeq" id="WP_203860964.1">
    <property type="nucleotide sequence ID" value="NZ_BAAAZQ010000014.1"/>
</dbReference>
<dbReference type="Gene3D" id="3.10.450.50">
    <property type="match status" value="1"/>
</dbReference>
<dbReference type="Pfam" id="PF13577">
    <property type="entry name" value="SnoaL_4"/>
    <property type="match status" value="1"/>
</dbReference>
<dbReference type="SUPFAM" id="SSF54427">
    <property type="entry name" value="NTF2-like"/>
    <property type="match status" value="1"/>
</dbReference>
<reference evidence="2 3" key="1">
    <citation type="submission" date="2021-01" db="EMBL/GenBank/DDBJ databases">
        <title>Whole genome shotgun sequence of Plantactinospora mayteni NBRC 109088.</title>
        <authorList>
            <person name="Komaki H."/>
            <person name="Tamura T."/>
        </authorList>
    </citation>
    <scope>NUCLEOTIDE SEQUENCE [LARGE SCALE GENOMIC DNA]</scope>
    <source>
        <strain evidence="2 3">NBRC 109088</strain>
    </source>
</reference>
<protein>
    <recommendedName>
        <fullName evidence="1">SnoaL-like domain-containing protein</fullName>
    </recommendedName>
</protein>
<organism evidence="2 3">
    <name type="scientific">Plantactinospora mayteni</name>
    <dbReference type="NCBI Taxonomy" id="566021"/>
    <lineage>
        <taxon>Bacteria</taxon>
        <taxon>Bacillati</taxon>
        <taxon>Actinomycetota</taxon>
        <taxon>Actinomycetes</taxon>
        <taxon>Micromonosporales</taxon>
        <taxon>Micromonosporaceae</taxon>
        <taxon>Plantactinospora</taxon>
    </lineage>
</organism>
<sequence>MSELRSLDARVGRLEDRLAIQELGVLYGFVMDERDEEGIREIFCDDATLRSEDGVFGANGIEEIVTTYLGRFAALGPTNHFSHGHVVRFDGSDPDRATGLLAGHAEVDRNGVAMQVALRYKDVYRRVAGRWRFADRKMGYMYYMPFAELATDLGDRNSVRAYGDHRPSDWPEVLYSDQGNAFLKDYRRAD</sequence>
<dbReference type="Proteomes" id="UP000621500">
    <property type="component" value="Unassembled WGS sequence"/>
</dbReference>
<accession>A0ABQ4EYA4</accession>
<dbReference type="InterPro" id="IPR032710">
    <property type="entry name" value="NTF2-like_dom_sf"/>
</dbReference>
<gene>
    <name evidence="2" type="ORF">Pma05_61770</name>
</gene>
<name>A0ABQ4EYA4_9ACTN</name>
<evidence type="ECO:0000313" key="2">
    <source>
        <dbReference type="EMBL" id="GIG99604.1"/>
    </source>
</evidence>
<dbReference type="EMBL" id="BONX01000045">
    <property type="protein sequence ID" value="GIG99604.1"/>
    <property type="molecule type" value="Genomic_DNA"/>
</dbReference>
<keyword evidence="3" id="KW-1185">Reference proteome</keyword>